<keyword evidence="9 14" id="KW-0067">ATP-binding</keyword>
<evidence type="ECO:0000256" key="4">
    <source>
        <dbReference type="ARBA" id="ARBA00022490"/>
    </source>
</evidence>
<comment type="caution">
    <text evidence="19">The sequence shown here is derived from an EMBL/GenBank/DDBJ whole genome shotgun (WGS) entry which is preliminary data.</text>
</comment>
<keyword evidence="7 14" id="KW-0547">Nucleotide-binding</keyword>
<evidence type="ECO:0000256" key="7">
    <source>
        <dbReference type="ARBA" id="ARBA00022741"/>
    </source>
</evidence>
<dbReference type="GO" id="GO:0005829">
    <property type="term" value="C:cytosol"/>
    <property type="evidence" value="ECO:0007669"/>
    <property type="project" value="TreeGrafter"/>
</dbReference>
<evidence type="ECO:0000256" key="13">
    <source>
        <dbReference type="ARBA" id="ARBA00071668"/>
    </source>
</evidence>
<dbReference type="EC" id="2.7.4.24" evidence="3 15"/>
<evidence type="ECO:0000313" key="19">
    <source>
        <dbReference type="EMBL" id="GAO50791.1"/>
    </source>
</evidence>
<keyword evidence="5" id="KW-0597">Phosphoprotein</keyword>
<name>A0A0E9NM62_SAICN</name>
<dbReference type="GO" id="GO:0005524">
    <property type="term" value="F:ATP binding"/>
    <property type="evidence" value="ECO:0007669"/>
    <property type="project" value="UniProtKB-UniRule"/>
</dbReference>
<evidence type="ECO:0000256" key="15">
    <source>
        <dbReference type="RuleBase" id="RU365032"/>
    </source>
</evidence>
<dbReference type="InterPro" id="IPR037446">
    <property type="entry name" value="His_Pase_VIP1"/>
</dbReference>
<dbReference type="PROSITE" id="PS50975">
    <property type="entry name" value="ATP_GRASP"/>
    <property type="match status" value="1"/>
</dbReference>
<dbReference type="Pfam" id="PF08443">
    <property type="entry name" value="RimK"/>
    <property type="match status" value="1"/>
</dbReference>
<dbReference type="InterPro" id="IPR040557">
    <property type="entry name" value="VIP1_N"/>
</dbReference>
<evidence type="ECO:0000259" key="18">
    <source>
        <dbReference type="PROSITE" id="PS50975"/>
    </source>
</evidence>
<keyword evidence="6 15" id="KW-0808">Transferase</keyword>
<dbReference type="GO" id="GO:0006020">
    <property type="term" value="P:inositol metabolic process"/>
    <property type="evidence" value="ECO:0007669"/>
    <property type="project" value="TreeGrafter"/>
</dbReference>
<evidence type="ECO:0000256" key="10">
    <source>
        <dbReference type="ARBA" id="ARBA00023212"/>
    </source>
</evidence>
<dbReference type="Gene3D" id="3.40.50.11950">
    <property type="match status" value="1"/>
</dbReference>
<evidence type="ECO:0000256" key="6">
    <source>
        <dbReference type="ARBA" id="ARBA00022679"/>
    </source>
</evidence>
<dbReference type="Pfam" id="PF00328">
    <property type="entry name" value="His_Phos_2"/>
    <property type="match status" value="1"/>
</dbReference>
<dbReference type="Proteomes" id="UP000033140">
    <property type="component" value="Unassembled WGS sequence"/>
</dbReference>
<feature type="compositionally biased region" description="Low complexity" evidence="17">
    <location>
        <begin position="1"/>
        <end position="14"/>
    </location>
</feature>
<dbReference type="FunFam" id="3.40.50.11950:FF:000002">
    <property type="entry name" value="Inositol hexakisphosphate and diphosphoinositol-pentakisphosphate kinase"/>
    <property type="match status" value="1"/>
</dbReference>
<feature type="region of interest" description="Disordered" evidence="17">
    <location>
        <begin position="1"/>
        <end position="44"/>
    </location>
</feature>
<dbReference type="SUPFAM" id="SSF56059">
    <property type="entry name" value="Glutathione synthetase ATP-binding domain-like"/>
    <property type="match status" value="1"/>
</dbReference>
<evidence type="ECO:0000256" key="17">
    <source>
        <dbReference type="SAM" id="MobiDB-lite"/>
    </source>
</evidence>
<evidence type="ECO:0000256" key="16">
    <source>
        <dbReference type="SAM" id="Coils"/>
    </source>
</evidence>
<keyword evidence="4 15" id="KW-0963">Cytoplasm</keyword>
<dbReference type="Gene3D" id="3.30.470.20">
    <property type="entry name" value="ATP-grasp fold, B domain"/>
    <property type="match status" value="1"/>
</dbReference>
<dbReference type="InterPro" id="IPR000560">
    <property type="entry name" value="His_Pase_clade-2"/>
</dbReference>
<dbReference type="InterPro" id="IPR011761">
    <property type="entry name" value="ATP-grasp"/>
</dbReference>
<reference evidence="19 20" key="3">
    <citation type="journal article" date="2015" name="Genome Announc.">
        <title>Draft Genome Sequence of the Archiascomycetous Yeast Saitoella complicata.</title>
        <authorList>
            <person name="Yamauchi K."/>
            <person name="Kondo S."/>
            <person name="Hamamoto M."/>
            <person name="Takahashi Y."/>
            <person name="Ogura Y."/>
            <person name="Hayashi T."/>
            <person name="Nishida H."/>
        </authorList>
    </citation>
    <scope>NUCLEOTIDE SEQUENCE [LARGE SCALE GENOMIC DNA]</scope>
    <source>
        <strain evidence="19 20">NRRL Y-17804</strain>
    </source>
</reference>
<dbReference type="GO" id="GO:0052723">
    <property type="term" value="F:inositol hexakisphosphate 1-kinase activity"/>
    <property type="evidence" value="ECO:0007669"/>
    <property type="project" value="UniProtKB-ARBA"/>
</dbReference>
<dbReference type="STRING" id="698492.A0A0E9NM62"/>
<dbReference type="InterPro" id="IPR013651">
    <property type="entry name" value="ATP-grasp_RimK-type"/>
</dbReference>
<comment type="catalytic activity">
    <reaction evidence="12">
        <text>1D-myo-inositol hexakisphosphate + ATP = 1-diphospho-1D-myo-inositol 2,3,4,5,6-pentakisphosphate + ADP</text>
        <dbReference type="Rhea" id="RHEA:37459"/>
        <dbReference type="ChEBI" id="CHEBI:30616"/>
        <dbReference type="ChEBI" id="CHEBI:58130"/>
        <dbReference type="ChEBI" id="CHEBI:74946"/>
        <dbReference type="ChEBI" id="CHEBI:456216"/>
        <dbReference type="EC" id="2.7.4.24"/>
    </reaction>
    <physiologicalReaction direction="left-to-right" evidence="12">
        <dbReference type="Rhea" id="RHEA:37460"/>
    </physiologicalReaction>
</comment>
<dbReference type="SUPFAM" id="SSF53254">
    <property type="entry name" value="Phosphoglycerate mutase-like"/>
    <property type="match status" value="1"/>
</dbReference>
<dbReference type="InterPro" id="IPR029033">
    <property type="entry name" value="His_PPase_superfam"/>
</dbReference>
<evidence type="ECO:0000256" key="12">
    <source>
        <dbReference type="ARBA" id="ARBA00034629"/>
    </source>
</evidence>
<reference evidence="19 20" key="2">
    <citation type="journal article" date="2014" name="J. Gen. Appl. Microbiol.">
        <title>The early diverging ascomycetous budding yeast Saitoella complicata has three histone deacetylases belonging to the Clr6, Hos2, and Rpd3 lineages.</title>
        <authorList>
            <person name="Nishida H."/>
            <person name="Matsumoto T."/>
            <person name="Kondo S."/>
            <person name="Hamamoto M."/>
            <person name="Yoshikawa H."/>
        </authorList>
    </citation>
    <scope>NUCLEOTIDE SEQUENCE [LARGE SCALE GENOMIC DNA]</scope>
    <source>
        <strain evidence="19 20">NRRL Y-17804</strain>
    </source>
</reference>
<protein>
    <recommendedName>
        <fullName evidence="13 15">Inositol hexakisphosphate and diphosphoinositol-pentakisphosphate kinase</fullName>
        <ecNumber evidence="3 15">2.7.4.24</ecNumber>
    </recommendedName>
</protein>
<dbReference type="AlphaFoldDB" id="A0A0E9NM62"/>
<comment type="catalytic activity">
    <reaction evidence="11">
        <text>5-diphospho-1D-myo-inositol 1,2,3,4,6-pentakisphosphate + ATP + H(+) = 1,5-bis(diphospho)-1D-myo-inositol 2,3,4,6-tetrakisphosphate + ADP</text>
        <dbReference type="Rhea" id="RHEA:10276"/>
        <dbReference type="ChEBI" id="CHEBI:15378"/>
        <dbReference type="ChEBI" id="CHEBI:30616"/>
        <dbReference type="ChEBI" id="CHEBI:58628"/>
        <dbReference type="ChEBI" id="CHEBI:77983"/>
        <dbReference type="ChEBI" id="CHEBI:456216"/>
        <dbReference type="EC" id="2.7.4.24"/>
    </reaction>
    <physiologicalReaction direction="left-to-right" evidence="11">
        <dbReference type="Rhea" id="RHEA:10277"/>
    </physiologicalReaction>
</comment>
<proteinExistence type="inferred from homology"/>
<evidence type="ECO:0000256" key="8">
    <source>
        <dbReference type="ARBA" id="ARBA00022777"/>
    </source>
</evidence>
<dbReference type="GO" id="GO:0033857">
    <property type="term" value="F:5-diphosphoinositol pentakisphosphate 1-kinase activity"/>
    <property type="evidence" value="ECO:0007669"/>
    <property type="project" value="TreeGrafter"/>
</dbReference>
<keyword evidence="8 15" id="KW-0418">Kinase</keyword>
<dbReference type="Gene3D" id="3.40.50.1240">
    <property type="entry name" value="Phosphoglycerate mutase-like"/>
    <property type="match status" value="1"/>
</dbReference>
<dbReference type="GO" id="GO:0052843">
    <property type="term" value="F:inositol-1-diphosphate-2,3,4,5,6-pentakisphosphate diphosphatase activity"/>
    <property type="evidence" value="ECO:0007669"/>
    <property type="project" value="UniProtKB-ARBA"/>
</dbReference>
<reference evidence="19 20" key="1">
    <citation type="journal article" date="2011" name="J. Gen. Appl. Microbiol.">
        <title>Draft genome sequencing of the enigmatic yeast Saitoella complicata.</title>
        <authorList>
            <person name="Nishida H."/>
            <person name="Hamamoto M."/>
            <person name="Sugiyama J."/>
        </authorList>
    </citation>
    <scope>NUCLEOTIDE SEQUENCE [LARGE SCALE GENOMIC DNA]</scope>
    <source>
        <strain evidence="19 20">NRRL Y-17804</strain>
    </source>
</reference>
<comment type="similarity">
    <text evidence="2 15">Belongs to the histidine acid phosphatase family. VIP1 subfamily.</text>
</comment>
<gene>
    <name evidence="19" type="ORF">G7K_4912-t1</name>
</gene>
<dbReference type="GO" id="GO:0046872">
    <property type="term" value="F:metal ion binding"/>
    <property type="evidence" value="ECO:0007669"/>
    <property type="project" value="InterPro"/>
</dbReference>
<evidence type="ECO:0000256" key="3">
    <source>
        <dbReference type="ARBA" id="ARBA00012893"/>
    </source>
</evidence>
<keyword evidence="16" id="KW-0175">Coiled coil</keyword>
<comment type="subcellular location">
    <subcellularLocation>
        <location evidence="1 15">Cytoplasm</location>
        <location evidence="1 15">Cytoskeleton</location>
    </subcellularLocation>
</comment>
<evidence type="ECO:0000256" key="9">
    <source>
        <dbReference type="ARBA" id="ARBA00022840"/>
    </source>
</evidence>
<dbReference type="GO" id="GO:0005856">
    <property type="term" value="C:cytoskeleton"/>
    <property type="evidence" value="ECO:0007669"/>
    <property type="project" value="UniProtKB-SubCell"/>
</dbReference>
<evidence type="ECO:0000313" key="20">
    <source>
        <dbReference type="Proteomes" id="UP000033140"/>
    </source>
</evidence>
<sequence length="967" mass="110778">MSTAASSQPSTTNPTPSPSRTPTPGATFASSRISTTSSQSSTPGNRKWIIGVCAMDAKARSKPCRNILNRVMQPQEGETESMFETVVFGDKVILDEDVENWPGCDFLISFFSSGFPLEKAIRYVHLRKPFCVNDLPLQRILWDRRLVLAVLDAIKVPTPYRVEAHRDGGPRIEKSLAGKLERVLGFKIEKRKDSVVEMIDEDTLSVDGKTIKKPYVEKPVNGEDHNIHIYYPKGKGGGGRRLFRKIGNKSSEFDPTLDKPRMDGSFIYEKFMDVDNAEDVKVYTVGPTYSHAETRKSPVVDGMVRRNTYGKEIRFVTNLTDEEKSMAARIATAFEQNVCGFDLLRADGKSYVIDVNGWSFVKDNNEYYDSASKILREMFQLAIKKRKNRIPSIYEALNPVPSEKNAWRLKSTVIVLRHADRTPKQKFKFSFKSQPFVNLMRGHTEEVIIRNIDELRAVLAATEEAIALKSEDMDKLELLHNALVKKMDLPGTKVQIKPAYNKEDGHLEKLQLILKWGGEFTHSALYQSKELGDSMRKDMLLMNKKILDDVRVYTSSERRVTTSAEIFASAFLEKEKLEEGFLTVRKDLLDDSNAAKDMMDKVKKKLKSLLRLGMDAVGEFAWPKDVPEPTVVMSQVVELMKFHRAVLRQNFASMNEEQLFKLQNKWCCAEDPALFRERWEKLFVEFCDTDKVDPSKISELYDTMKYDALHNRPFLENIFLPQDDSGLGDSTDSTTSRQNSEMGNRWYAKKESVDKERTNENPRLKRLRELYRLSKILFDYVSPQEYGITGDEKLDIGLLTSMPLLKQIICDLQEAKKSDHEQAFVYVTKESHIWTLLNIIYATLNNNQIPTRIARNEIPELDYLTQINFEMYERTPVHSLGDLKEYSMKITLSPGAHSPDPLDLQLDAKHCISCQPRKALTRHLDVGHLIKMFENTFNRVELPKRFIPVSLSASIHEDRDEVEYDVV</sequence>
<dbReference type="OMA" id="IQERWCC"/>
<dbReference type="PANTHER" id="PTHR12750">
    <property type="entry name" value="DIPHOSPHOINOSITOL PENTAKISPHOSPHATE KINASE"/>
    <property type="match status" value="1"/>
</dbReference>
<feature type="region of interest" description="Disordered" evidence="17">
    <location>
        <begin position="723"/>
        <end position="743"/>
    </location>
</feature>
<evidence type="ECO:0000256" key="2">
    <source>
        <dbReference type="ARBA" id="ARBA00005609"/>
    </source>
</evidence>
<feature type="coiled-coil region" evidence="16">
    <location>
        <begin position="452"/>
        <end position="479"/>
    </location>
</feature>
<evidence type="ECO:0000256" key="14">
    <source>
        <dbReference type="PROSITE-ProRule" id="PRU00409"/>
    </source>
</evidence>
<evidence type="ECO:0000256" key="1">
    <source>
        <dbReference type="ARBA" id="ARBA00004245"/>
    </source>
</evidence>
<dbReference type="Pfam" id="PF18086">
    <property type="entry name" value="PPIP5K2_N"/>
    <property type="match status" value="1"/>
</dbReference>
<comment type="function">
    <text evidence="15">Bifunctional inositol kinase that acts in concert with the IP6K kinases to synthesize the diphosphate group-containing inositol pyrophosphates diphosphoinositol pentakisphosphate, PP-InsP5, and bis-diphosphoinositol tetrakisphosphate, (PP)2-InsP4. PP-InsP5 and (PP)2-InsP4, also respectively called InsP7 and InsP8, may regulate a variety of cellular processes, including apoptosis, vesicle trafficking, cytoskeletal dynamics, and exocytosis. Phosphorylates inositol hexakisphosphate (InsP6).</text>
</comment>
<keyword evidence="10" id="KW-0206">Cytoskeleton</keyword>
<evidence type="ECO:0000256" key="5">
    <source>
        <dbReference type="ARBA" id="ARBA00022553"/>
    </source>
</evidence>
<dbReference type="PANTHER" id="PTHR12750:SF9">
    <property type="entry name" value="INOSITOL HEXAKISPHOSPHATE AND DIPHOSPHOINOSITOL-PENTAKISPHOSPHATE KINASE"/>
    <property type="match status" value="1"/>
</dbReference>
<feature type="compositionally biased region" description="Low complexity" evidence="17">
    <location>
        <begin position="723"/>
        <end position="736"/>
    </location>
</feature>
<dbReference type="GO" id="GO:0032958">
    <property type="term" value="P:inositol phosphate biosynthetic process"/>
    <property type="evidence" value="ECO:0007669"/>
    <property type="project" value="TreeGrafter"/>
</dbReference>
<dbReference type="FunFam" id="3.30.470.20:FF:000036">
    <property type="entry name" value="Inositol hexakisphosphate and diphosphoinositol-pentakisphosphate kinase"/>
    <property type="match status" value="1"/>
</dbReference>
<feature type="domain" description="ATP-grasp" evidence="18">
    <location>
        <begin position="180"/>
        <end position="384"/>
    </location>
</feature>
<feature type="compositionally biased region" description="Low complexity" evidence="17">
    <location>
        <begin position="22"/>
        <end position="42"/>
    </location>
</feature>
<evidence type="ECO:0000256" key="11">
    <source>
        <dbReference type="ARBA" id="ARBA00033696"/>
    </source>
</evidence>
<keyword evidence="20" id="KW-1185">Reference proteome</keyword>
<accession>A0A0E9NM62</accession>
<dbReference type="EMBL" id="BACD03000037">
    <property type="protein sequence ID" value="GAO50791.1"/>
    <property type="molecule type" value="Genomic_DNA"/>
</dbReference>
<organism evidence="19 20">
    <name type="scientific">Saitoella complicata (strain BCRC 22490 / CBS 7301 / JCM 7358 / NBRC 10748 / NRRL Y-17804)</name>
    <dbReference type="NCBI Taxonomy" id="698492"/>
    <lineage>
        <taxon>Eukaryota</taxon>
        <taxon>Fungi</taxon>
        <taxon>Dikarya</taxon>
        <taxon>Ascomycota</taxon>
        <taxon>Taphrinomycotina</taxon>
        <taxon>Taphrinomycotina incertae sedis</taxon>
        <taxon>Saitoella</taxon>
    </lineage>
</organism>